<sequence length="237" mass="27592">MVIPKEHGTWLMFFLPLFLGMFLSSPDWMHIPFLIGWFFIYLSSTPFLTIFRNRKQQKKMFPWLFIYGFVAIIFLVPVLWYYPILFLLSFILIPLSINIYFIKKKNERTLLNNLSAIMTFSFGGASVFLIGNGEWSSEVIYLVAWVVFYFMGSTFYVKSMIRERKNLTFKKTSHVYHATLLVIPWLLTVPIMAIAFFPGVIKDWITPRTTALKPIVIGMIELANGVVFLVLSLIILS</sequence>
<keyword evidence="1" id="KW-0812">Transmembrane</keyword>
<reference evidence="2" key="1">
    <citation type="journal article" date="2014" name="Genome Announc.">
        <title>Draft Genome Sequences of Three Alkaliphilic Bacillus Strains, Bacillus wakoensis JCM 9140T, Bacillus akibai JCM 9157T, and Bacillus hemicellulosilyticus JCM 9152T.</title>
        <authorList>
            <person name="Yuki M."/>
            <person name="Oshima K."/>
            <person name="Suda W."/>
            <person name="Oshida Y."/>
            <person name="Kitamura K."/>
            <person name="Iida T."/>
            <person name="Hattori M."/>
            <person name="Ohkuma M."/>
        </authorList>
    </citation>
    <scope>NUCLEOTIDE SEQUENCE [LARGE SCALE GENOMIC DNA]</scope>
    <source>
        <strain evidence="2">JCM 9140</strain>
    </source>
</reference>
<keyword evidence="1" id="KW-1133">Transmembrane helix</keyword>
<comment type="caution">
    <text evidence="2">The sequence shown here is derived from an EMBL/GenBank/DDBJ whole genome shotgun (WGS) entry which is preliminary data.</text>
</comment>
<evidence type="ECO:0000313" key="3">
    <source>
        <dbReference type="Proteomes" id="UP000018890"/>
    </source>
</evidence>
<evidence type="ECO:0000313" key="2">
    <source>
        <dbReference type="EMBL" id="GAE25196.1"/>
    </source>
</evidence>
<evidence type="ECO:0008006" key="4">
    <source>
        <dbReference type="Google" id="ProtNLM"/>
    </source>
</evidence>
<proteinExistence type="predicted"/>
<dbReference type="EMBL" id="BAUT01000007">
    <property type="protein sequence ID" value="GAE25196.1"/>
    <property type="molecule type" value="Genomic_DNA"/>
</dbReference>
<feature type="transmembrane region" description="Helical" evidence="1">
    <location>
        <begin position="114"/>
        <end position="133"/>
    </location>
</feature>
<feature type="transmembrane region" description="Helical" evidence="1">
    <location>
        <begin position="139"/>
        <end position="157"/>
    </location>
</feature>
<evidence type="ECO:0000256" key="1">
    <source>
        <dbReference type="SAM" id="Phobius"/>
    </source>
</evidence>
<keyword evidence="3" id="KW-1185">Reference proteome</keyword>
<feature type="transmembrane region" description="Helical" evidence="1">
    <location>
        <begin position="84"/>
        <end position="102"/>
    </location>
</feature>
<dbReference type="OrthoDB" id="2380563at2"/>
<feature type="transmembrane region" description="Helical" evidence="1">
    <location>
        <begin position="7"/>
        <end position="25"/>
    </location>
</feature>
<dbReference type="Pfam" id="PF14256">
    <property type="entry name" value="YwiC"/>
    <property type="match status" value="1"/>
</dbReference>
<dbReference type="AlphaFoldDB" id="W4PZD1"/>
<protein>
    <recommendedName>
        <fullName evidence="4">YwiC-like protein</fullName>
    </recommendedName>
</protein>
<feature type="transmembrane region" description="Helical" evidence="1">
    <location>
        <begin position="31"/>
        <end position="51"/>
    </location>
</feature>
<gene>
    <name evidence="2" type="ORF">JCM9140_1176</name>
</gene>
<feature type="transmembrane region" description="Helical" evidence="1">
    <location>
        <begin position="178"/>
        <end position="200"/>
    </location>
</feature>
<keyword evidence="1" id="KW-0472">Membrane</keyword>
<dbReference type="InterPro" id="IPR025576">
    <property type="entry name" value="YwiC"/>
</dbReference>
<feature type="transmembrane region" description="Helical" evidence="1">
    <location>
        <begin position="60"/>
        <end position="78"/>
    </location>
</feature>
<name>W4PZD1_9BACI</name>
<feature type="transmembrane region" description="Helical" evidence="1">
    <location>
        <begin position="215"/>
        <end position="236"/>
    </location>
</feature>
<organism evidence="2 3">
    <name type="scientific">Halalkalibacter wakoensis JCM 9140</name>
    <dbReference type="NCBI Taxonomy" id="1236970"/>
    <lineage>
        <taxon>Bacteria</taxon>
        <taxon>Bacillati</taxon>
        <taxon>Bacillota</taxon>
        <taxon>Bacilli</taxon>
        <taxon>Bacillales</taxon>
        <taxon>Bacillaceae</taxon>
        <taxon>Halalkalibacter</taxon>
    </lineage>
</organism>
<dbReference type="STRING" id="1236970.JCM9140_1176"/>
<dbReference type="RefSeq" id="WP_052002072.1">
    <property type="nucleotide sequence ID" value="NZ_BAUT01000007.1"/>
</dbReference>
<accession>W4PZD1</accession>
<dbReference type="Proteomes" id="UP000018890">
    <property type="component" value="Unassembled WGS sequence"/>
</dbReference>